<dbReference type="InterPro" id="IPR018145">
    <property type="entry name" value="CagE_TrbE_VirB_cntrl_dom"/>
</dbReference>
<evidence type="ECO:0000313" key="6">
    <source>
        <dbReference type="Proteomes" id="UP000076577"/>
    </source>
</evidence>
<organism evidence="5 6">
    <name type="scientific">Pseudovibrio axinellae</name>
    <dbReference type="NCBI Taxonomy" id="989403"/>
    <lineage>
        <taxon>Bacteria</taxon>
        <taxon>Pseudomonadati</taxon>
        <taxon>Pseudomonadota</taxon>
        <taxon>Alphaproteobacteria</taxon>
        <taxon>Hyphomicrobiales</taxon>
        <taxon>Stappiaceae</taxon>
        <taxon>Pseudovibrio</taxon>
    </lineage>
</organism>
<dbReference type="CDD" id="cd01127">
    <property type="entry name" value="TrwB_TraG_TraD_VirD4"/>
    <property type="match status" value="1"/>
</dbReference>
<protein>
    <submittedName>
        <fullName evidence="5">Type IV secretion system protein virB4</fullName>
    </submittedName>
</protein>
<sequence length="785" mass="87342">MSLLLSTAATLGFAGGAAMLAKKVLRQDGEGSFEQDWLADELDFDVLFEDRTTIALKDGTLFRVFKLKGVSYDTMSFEQQETLARQRSNILHQLGSSGSAFRLMAVKRLKDISFEADWPSPALAEIGKAEQELYKHAYTMSWYVLLEATTFETLNKHCKALLNGFENYQVTPVEAAKDLEEPCELTAFLTYLVCGHMPDEAKRVSRSINANLPACDLIINKDGTILTQTPLKHIHKTIGVSEYPDSVSGLMISRVLALSAELEVMQVCVPLSSEKTILEYTRKKAEQLNSFLTSGAMVTELSHATEALTNNSNTMFQTQLQFTVRARTQAELDEVLDQISAILNSRRVKHSVETAPAANCWFNRLPGRGKLVRKLRLMDYNVAALWPLQYSPEGMYSSPFGNRPLRLFKTPTGQNYSFQFHIADKPQAAGHYLIFAPTGTGKSTLIMHLLGGIAKFQGVRNYVFDSLEGARFMSEVMGGQYQSFDQLSLNPLDCDLDNKSARQRAATMMRIMLGDQYVQEMDDQINDVLDFASVMDRGERTFDSIFKAAFPSNSDIKRAFTRWVKDERLGEGAYSHIFNAPQDSIRTFLEQSHLVGIDMTEPLKDPLLGPALVTHISSAIYEAAKVNHKGFSIFVDEAANLLRNEGFRHLVGQMFMEYRKLGGVVGLAFQNPEALVEFEGSAKVINNAPNLLFMAGCGGSDKALEPFNLSADQIAFIRGEGELAGGRQVLLVRRDLASGYNESTIIDVDLSGLGDALRFYRSGTGPMAELRKIQDVWGEQWLAHV</sequence>
<dbReference type="PANTHER" id="PTHR30121:SF12">
    <property type="entry name" value="TYPE IV SECRETION SYSTEM PROTEIN CAGE"/>
    <property type="match status" value="1"/>
</dbReference>
<dbReference type="RefSeq" id="WP_068004454.1">
    <property type="nucleotide sequence ID" value="NZ_FOFM01000022.1"/>
</dbReference>
<dbReference type="Pfam" id="PF03135">
    <property type="entry name" value="CagE_TrbE_VirB"/>
    <property type="match status" value="1"/>
</dbReference>
<evidence type="ECO:0000313" key="5">
    <source>
        <dbReference type="EMBL" id="KZL20419.1"/>
    </source>
</evidence>
<dbReference type="EMBL" id="LMCB01000009">
    <property type="protein sequence ID" value="KZL20419.1"/>
    <property type="molecule type" value="Genomic_DNA"/>
</dbReference>
<name>A0A165ZZ18_9HYPH</name>
<dbReference type="PATRIC" id="fig|989403.3.peg.1559"/>
<evidence type="ECO:0000256" key="3">
    <source>
        <dbReference type="ARBA" id="ARBA00022840"/>
    </source>
</evidence>
<proteinExistence type="inferred from homology"/>
<dbReference type="InterPro" id="IPR027417">
    <property type="entry name" value="P-loop_NTPase"/>
</dbReference>
<evidence type="ECO:0000256" key="2">
    <source>
        <dbReference type="ARBA" id="ARBA00022741"/>
    </source>
</evidence>
<comment type="similarity">
    <text evidence="1">Belongs to the TrbE/VirB4 family.</text>
</comment>
<reference evidence="5 6" key="1">
    <citation type="journal article" date="2016" name="Front. Microbiol.">
        <title>Comparative Genomic Analysis Reveals a Diverse Repertoire of Genes Involved in Prokaryote-Eukaryote Interactions within the Pseudovibrio Genus.</title>
        <authorList>
            <person name="Romano S."/>
            <person name="Fernandez-Guerra A."/>
            <person name="Reen F.J."/>
            <person name="Glockner F.O."/>
            <person name="Crowley S.P."/>
            <person name="O'Sullivan O."/>
            <person name="Cotter P.D."/>
            <person name="Adams C."/>
            <person name="Dobson A.D."/>
            <person name="O'Gara F."/>
        </authorList>
    </citation>
    <scope>NUCLEOTIDE SEQUENCE [LARGE SCALE GENOMIC DNA]</scope>
    <source>
        <strain evidence="5 6">Ad2</strain>
    </source>
</reference>
<dbReference type="SUPFAM" id="SSF52540">
    <property type="entry name" value="P-loop containing nucleoside triphosphate hydrolases"/>
    <property type="match status" value="1"/>
</dbReference>
<dbReference type="InterPro" id="IPR051162">
    <property type="entry name" value="T4SS_component"/>
</dbReference>
<feature type="domain" description="CagE TrbE VirB component of type IV transporter system central" evidence="4">
    <location>
        <begin position="183"/>
        <end position="371"/>
    </location>
</feature>
<keyword evidence="6" id="KW-1185">Reference proteome</keyword>
<accession>A0A165ZZ18</accession>
<keyword evidence="3" id="KW-0067">ATP-binding</keyword>
<dbReference type="GO" id="GO:0005524">
    <property type="term" value="F:ATP binding"/>
    <property type="evidence" value="ECO:0007669"/>
    <property type="project" value="UniProtKB-KW"/>
</dbReference>
<dbReference type="PANTHER" id="PTHR30121">
    <property type="entry name" value="UNCHARACTERIZED PROTEIN YJGR-RELATED"/>
    <property type="match status" value="1"/>
</dbReference>
<dbReference type="STRING" id="989403.SAMN05421798_12218"/>
<evidence type="ECO:0000259" key="4">
    <source>
        <dbReference type="Pfam" id="PF03135"/>
    </source>
</evidence>
<dbReference type="Proteomes" id="UP000076577">
    <property type="component" value="Unassembled WGS sequence"/>
</dbReference>
<dbReference type="OrthoDB" id="9816422at2"/>
<comment type="caution">
    <text evidence="5">The sequence shown here is derived from an EMBL/GenBank/DDBJ whole genome shotgun (WGS) entry which is preliminary data.</text>
</comment>
<keyword evidence="2" id="KW-0547">Nucleotide-binding</keyword>
<dbReference type="AlphaFoldDB" id="A0A165ZZ18"/>
<dbReference type="Gene3D" id="3.40.50.300">
    <property type="entry name" value="P-loop containing nucleotide triphosphate hydrolases"/>
    <property type="match status" value="2"/>
</dbReference>
<evidence type="ECO:0000256" key="1">
    <source>
        <dbReference type="ARBA" id="ARBA00006512"/>
    </source>
</evidence>
<gene>
    <name evidence="5" type="primary">virB4</name>
    <name evidence="5" type="ORF">PsAD2_01462</name>
</gene>